<dbReference type="AlphaFoldDB" id="A0A0D0BH97"/>
<feature type="coiled-coil region" evidence="1">
    <location>
        <begin position="54"/>
        <end position="81"/>
    </location>
</feature>
<gene>
    <name evidence="3" type="ORF">CY34DRAFT_804861</name>
</gene>
<feature type="region of interest" description="Disordered" evidence="2">
    <location>
        <begin position="205"/>
        <end position="226"/>
    </location>
</feature>
<dbReference type="PANTHER" id="PTHR21148">
    <property type="entry name" value="THIOREDOXIN DOMAIN-CONTAINING PROTEIN 9"/>
    <property type="match status" value="1"/>
</dbReference>
<reference evidence="4" key="2">
    <citation type="submission" date="2015-01" db="EMBL/GenBank/DDBJ databases">
        <title>Evolutionary Origins and Diversification of the Mycorrhizal Mutualists.</title>
        <authorList>
            <consortium name="DOE Joint Genome Institute"/>
            <consortium name="Mycorrhizal Genomics Consortium"/>
            <person name="Kohler A."/>
            <person name="Kuo A."/>
            <person name="Nagy L.G."/>
            <person name="Floudas D."/>
            <person name="Copeland A."/>
            <person name="Barry K.W."/>
            <person name="Cichocki N."/>
            <person name="Veneault-Fourrey C."/>
            <person name="LaButti K."/>
            <person name="Lindquist E.A."/>
            <person name="Lipzen A."/>
            <person name="Lundell T."/>
            <person name="Morin E."/>
            <person name="Murat C."/>
            <person name="Riley R."/>
            <person name="Ohm R."/>
            <person name="Sun H."/>
            <person name="Tunlid A."/>
            <person name="Henrissat B."/>
            <person name="Grigoriev I.V."/>
            <person name="Hibbett D.S."/>
            <person name="Martin F."/>
        </authorList>
    </citation>
    <scope>NUCLEOTIDE SEQUENCE [LARGE SCALE GENOMIC DNA]</scope>
    <source>
        <strain evidence="4">UH-Slu-Lm8-n1</strain>
    </source>
</reference>
<accession>A0A0D0BH97</accession>
<keyword evidence="1" id="KW-0175">Coiled coil</keyword>
<dbReference type="CDD" id="cd02989">
    <property type="entry name" value="Phd_like_TxnDC9"/>
    <property type="match status" value="1"/>
</dbReference>
<protein>
    <submittedName>
        <fullName evidence="3">Unplaced genomic scaffold CY34scaffold_105, whole genome shotgun sequence</fullName>
    </submittedName>
</protein>
<dbReference type="HOGENOM" id="CLU_072378_0_1_1"/>
<name>A0A0D0BH97_9AGAM</name>
<proteinExistence type="predicted"/>
<evidence type="ECO:0000256" key="2">
    <source>
        <dbReference type="SAM" id="MobiDB-lite"/>
    </source>
</evidence>
<keyword evidence="4" id="KW-1185">Reference proteome</keyword>
<reference evidence="3 4" key="1">
    <citation type="submission" date="2014-04" db="EMBL/GenBank/DDBJ databases">
        <authorList>
            <consortium name="DOE Joint Genome Institute"/>
            <person name="Kuo A."/>
            <person name="Ruytinx J."/>
            <person name="Rineau F."/>
            <person name="Colpaert J."/>
            <person name="Kohler A."/>
            <person name="Nagy L.G."/>
            <person name="Floudas D."/>
            <person name="Copeland A."/>
            <person name="Barry K.W."/>
            <person name="Cichocki N."/>
            <person name="Veneault-Fourrey C."/>
            <person name="LaButti K."/>
            <person name="Lindquist E.A."/>
            <person name="Lipzen A."/>
            <person name="Lundell T."/>
            <person name="Morin E."/>
            <person name="Murat C."/>
            <person name="Sun H."/>
            <person name="Tunlid A."/>
            <person name="Henrissat B."/>
            <person name="Grigoriev I.V."/>
            <person name="Hibbett D.S."/>
            <person name="Martin F."/>
            <person name="Nordberg H.P."/>
            <person name="Cantor M.N."/>
            <person name="Hua S.X."/>
        </authorList>
    </citation>
    <scope>NUCLEOTIDE SEQUENCE [LARGE SCALE GENOMIC DNA]</scope>
    <source>
        <strain evidence="3 4">UH-Slu-Lm8-n1</strain>
    </source>
</reference>
<evidence type="ECO:0000313" key="3">
    <source>
        <dbReference type="EMBL" id="KIK42533.1"/>
    </source>
</evidence>
<feature type="compositionally biased region" description="Acidic residues" evidence="2">
    <location>
        <begin position="217"/>
        <end position="226"/>
    </location>
</feature>
<dbReference type="InParanoid" id="A0A0D0BH97"/>
<dbReference type="EMBL" id="KN835236">
    <property type="protein sequence ID" value="KIK42533.1"/>
    <property type="molecule type" value="Genomic_DNA"/>
</dbReference>
<dbReference type="Proteomes" id="UP000054485">
    <property type="component" value="Unassembled WGS sequence"/>
</dbReference>
<organism evidence="3 4">
    <name type="scientific">Suillus luteus UH-Slu-Lm8-n1</name>
    <dbReference type="NCBI Taxonomy" id="930992"/>
    <lineage>
        <taxon>Eukaryota</taxon>
        <taxon>Fungi</taxon>
        <taxon>Dikarya</taxon>
        <taxon>Basidiomycota</taxon>
        <taxon>Agaricomycotina</taxon>
        <taxon>Agaricomycetes</taxon>
        <taxon>Agaricomycetidae</taxon>
        <taxon>Boletales</taxon>
        <taxon>Suillineae</taxon>
        <taxon>Suillaceae</taxon>
        <taxon>Suillus</taxon>
    </lineage>
</organism>
<dbReference type="STRING" id="930992.A0A0D0BH97"/>
<dbReference type="InterPro" id="IPR036249">
    <property type="entry name" value="Thioredoxin-like_sf"/>
</dbReference>
<sequence length="226" mass="26052">MNNVIHSKLDSLASRLVASNDSREEDEDDDDAIFAELEAEIENDTDATVRDRGLEQLRLEMQRAKEMRENAHGRYMEITNEKEAIRISANEPHCVIHFYHSNFRRCEIMDKHLAKLAPKYYATRFIRVFVENMPWLVEKLAIKVLPCLMCFIDGVSKDRLIGFEELGNNDAFETAVLELRLANSGVLQKARNAYESGVTYNVSSSSNTRKLRRGEQTDQDDDEFDL</sequence>
<dbReference type="FunCoup" id="A0A0D0BH97">
    <property type="interactions" value="771"/>
</dbReference>
<dbReference type="OrthoDB" id="10257948at2759"/>
<evidence type="ECO:0000313" key="4">
    <source>
        <dbReference type="Proteomes" id="UP000054485"/>
    </source>
</evidence>
<dbReference type="SUPFAM" id="SSF52833">
    <property type="entry name" value="Thioredoxin-like"/>
    <property type="match status" value="1"/>
</dbReference>
<evidence type="ECO:0000256" key="1">
    <source>
        <dbReference type="SAM" id="Coils"/>
    </source>
</evidence>
<dbReference type="Gene3D" id="3.40.30.10">
    <property type="entry name" value="Glutaredoxin"/>
    <property type="match status" value="1"/>
</dbReference>